<evidence type="ECO:0000313" key="2">
    <source>
        <dbReference type="EMBL" id="GAA1524578.1"/>
    </source>
</evidence>
<dbReference type="Proteomes" id="UP001501470">
    <property type="component" value="Unassembled WGS sequence"/>
</dbReference>
<keyword evidence="1" id="KW-0812">Transmembrane</keyword>
<comment type="caution">
    <text evidence="2">The sequence shown here is derived from an EMBL/GenBank/DDBJ whole genome shotgun (WGS) entry which is preliminary data.</text>
</comment>
<name>A0ABN2ARS7_9ACTN</name>
<evidence type="ECO:0000256" key="1">
    <source>
        <dbReference type="SAM" id="Phobius"/>
    </source>
</evidence>
<reference evidence="2 3" key="1">
    <citation type="journal article" date="2019" name="Int. J. Syst. Evol. Microbiol.">
        <title>The Global Catalogue of Microorganisms (GCM) 10K type strain sequencing project: providing services to taxonomists for standard genome sequencing and annotation.</title>
        <authorList>
            <consortium name="The Broad Institute Genomics Platform"/>
            <consortium name="The Broad Institute Genome Sequencing Center for Infectious Disease"/>
            <person name="Wu L."/>
            <person name="Ma J."/>
        </authorList>
    </citation>
    <scope>NUCLEOTIDE SEQUENCE [LARGE SCALE GENOMIC DNA]</scope>
    <source>
        <strain evidence="2 3">JCM 15933</strain>
    </source>
</reference>
<evidence type="ECO:0000313" key="3">
    <source>
        <dbReference type="Proteomes" id="UP001501470"/>
    </source>
</evidence>
<organism evidence="2 3">
    <name type="scientific">Dactylosporangium maewongense</name>
    <dbReference type="NCBI Taxonomy" id="634393"/>
    <lineage>
        <taxon>Bacteria</taxon>
        <taxon>Bacillati</taxon>
        <taxon>Actinomycetota</taxon>
        <taxon>Actinomycetes</taxon>
        <taxon>Micromonosporales</taxon>
        <taxon>Micromonosporaceae</taxon>
        <taxon>Dactylosporangium</taxon>
    </lineage>
</organism>
<keyword evidence="1" id="KW-1133">Transmembrane helix</keyword>
<dbReference type="SUPFAM" id="SSF82171">
    <property type="entry name" value="DPP6 N-terminal domain-like"/>
    <property type="match status" value="1"/>
</dbReference>
<proteinExistence type="predicted"/>
<protein>
    <submittedName>
        <fullName evidence="2">Uncharacterized protein</fullName>
    </submittedName>
</protein>
<dbReference type="RefSeq" id="WP_344504135.1">
    <property type="nucleotide sequence ID" value="NZ_BAAAQD010000009.1"/>
</dbReference>
<accession>A0ABN2ARS7</accession>
<gene>
    <name evidence="2" type="ORF">GCM10009827_046400</name>
</gene>
<dbReference type="EMBL" id="BAAAQD010000009">
    <property type="protein sequence ID" value="GAA1524578.1"/>
    <property type="molecule type" value="Genomic_DNA"/>
</dbReference>
<keyword evidence="3" id="KW-1185">Reference proteome</keyword>
<keyword evidence="1" id="KW-0472">Membrane</keyword>
<sequence length="350" mass="36477">MRFERLLHETIDEMAGEVHAPGAGLAARSMAKGRRIRRTRRLAVGAAAAVAVAAVAVPWLALPHRDGAAPVVPAASVTASRQASPAATLAWGSGLPGGWVVTKIGDRVLDRATGELVATSGVVWPAPAGKRVLTVVAPEKVRISDVRGTNPVTVDTAGFVGDYSWNAIGDRLVGGISQKEPFQVGFAVIDAGTGEVRRHWIDHDRYDCSECTFTWTRDGGGVTLPIADRSGGEAEERVDHLQYFDATSGEARSFAQVPAMPSGPFSWSPGGRYVVAGPPVPEASAGWRRFDTTTGQSVPFPGPAVWVTADVLLAVRDGKVLVVTPDGTVTATLDVPGAEPGTAISIGPPG</sequence>
<feature type="transmembrane region" description="Helical" evidence="1">
    <location>
        <begin position="42"/>
        <end position="62"/>
    </location>
</feature>